<protein>
    <recommendedName>
        <fullName evidence="2">Reverse transcriptase domain-containing protein</fullName>
    </recommendedName>
</protein>
<dbReference type="Proteomes" id="UP001151760">
    <property type="component" value="Unassembled WGS sequence"/>
</dbReference>
<dbReference type="InterPro" id="IPR043128">
    <property type="entry name" value="Rev_trsase/Diguanyl_cyclase"/>
</dbReference>
<dbReference type="CDD" id="cd01647">
    <property type="entry name" value="RT_LTR"/>
    <property type="match status" value="1"/>
</dbReference>
<dbReference type="EMBL" id="BQNB010015044">
    <property type="protein sequence ID" value="GJT35354.1"/>
    <property type="molecule type" value="Genomic_DNA"/>
</dbReference>
<dbReference type="InterPro" id="IPR043502">
    <property type="entry name" value="DNA/RNA_pol_sf"/>
</dbReference>
<dbReference type="InterPro" id="IPR053134">
    <property type="entry name" value="RNA-dir_DNA_polymerase"/>
</dbReference>
<reference evidence="3" key="1">
    <citation type="journal article" date="2022" name="Int. J. Mol. Sci.">
        <title>Draft Genome of Tanacetum Coccineum: Genomic Comparison of Closely Related Tanacetum-Family Plants.</title>
        <authorList>
            <person name="Yamashiro T."/>
            <person name="Shiraishi A."/>
            <person name="Nakayama K."/>
            <person name="Satake H."/>
        </authorList>
    </citation>
    <scope>NUCLEOTIDE SEQUENCE</scope>
</reference>
<gene>
    <name evidence="3" type="ORF">Tco_0925773</name>
</gene>
<dbReference type="Gene3D" id="3.10.10.10">
    <property type="entry name" value="HIV Type 1 Reverse Transcriptase, subunit A, domain 1"/>
    <property type="match status" value="1"/>
</dbReference>
<evidence type="ECO:0000256" key="1">
    <source>
        <dbReference type="SAM" id="MobiDB-lite"/>
    </source>
</evidence>
<evidence type="ECO:0000313" key="4">
    <source>
        <dbReference type="Proteomes" id="UP001151760"/>
    </source>
</evidence>
<dbReference type="Gene3D" id="3.30.70.270">
    <property type="match status" value="1"/>
</dbReference>
<feature type="domain" description="Reverse transcriptase" evidence="2">
    <location>
        <begin position="158"/>
        <end position="313"/>
    </location>
</feature>
<dbReference type="Pfam" id="PF00078">
    <property type="entry name" value="RVT_1"/>
    <property type="match status" value="1"/>
</dbReference>
<comment type="caution">
    <text evidence="3">The sequence shown here is derived from an EMBL/GenBank/DDBJ whole genome shotgun (WGS) entry which is preliminary data.</text>
</comment>
<dbReference type="PANTHER" id="PTHR24559:SF444">
    <property type="entry name" value="REVERSE TRANSCRIPTASE DOMAIN-CONTAINING PROTEIN"/>
    <property type="match status" value="1"/>
</dbReference>
<sequence length="330" mass="38406">METSREALRECKHLERVQGSWKEIQWRQHEEKMSRIREQVILRSKGNPARPTSDPMSLGRTRNKEGTEEVFTISQECPDQYVTMGATLTTNSVPRFVMEHQLKIYLLAEPVVHKRRPVAPEGRLALKENVFRWLREGLIRKVLHPEWITNAIPIKLTNGTWKVQIDYSGLNKACAKDMYPFPEEGENLASLMGYPYKCFLQLPKEYSQIRMAEEDEEKTGFHTEEGAYCFTHIPKELKNSAATLQRMMEKVLTDQRGRNVEIYLEEIVVKRKSELDLVQDVKKSLRKLKRVNIKIDPAMSSFGVKEGRFLGYMVTEEGLRADPKKYRQSS</sequence>
<evidence type="ECO:0000313" key="3">
    <source>
        <dbReference type="EMBL" id="GJT35354.1"/>
    </source>
</evidence>
<keyword evidence="4" id="KW-1185">Reference proteome</keyword>
<dbReference type="InterPro" id="IPR000477">
    <property type="entry name" value="RT_dom"/>
</dbReference>
<evidence type="ECO:0000259" key="2">
    <source>
        <dbReference type="Pfam" id="PF00078"/>
    </source>
</evidence>
<name>A0ABQ5DE37_9ASTR</name>
<feature type="region of interest" description="Disordered" evidence="1">
    <location>
        <begin position="43"/>
        <end position="64"/>
    </location>
</feature>
<accession>A0ABQ5DE37</accession>
<organism evidence="3 4">
    <name type="scientific">Tanacetum coccineum</name>
    <dbReference type="NCBI Taxonomy" id="301880"/>
    <lineage>
        <taxon>Eukaryota</taxon>
        <taxon>Viridiplantae</taxon>
        <taxon>Streptophyta</taxon>
        <taxon>Embryophyta</taxon>
        <taxon>Tracheophyta</taxon>
        <taxon>Spermatophyta</taxon>
        <taxon>Magnoliopsida</taxon>
        <taxon>eudicotyledons</taxon>
        <taxon>Gunneridae</taxon>
        <taxon>Pentapetalae</taxon>
        <taxon>asterids</taxon>
        <taxon>campanulids</taxon>
        <taxon>Asterales</taxon>
        <taxon>Asteraceae</taxon>
        <taxon>Asteroideae</taxon>
        <taxon>Anthemideae</taxon>
        <taxon>Anthemidinae</taxon>
        <taxon>Tanacetum</taxon>
    </lineage>
</organism>
<reference evidence="3" key="2">
    <citation type="submission" date="2022-01" db="EMBL/GenBank/DDBJ databases">
        <authorList>
            <person name="Yamashiro T."/>
            <person name="Shiraishi A."/>
            <person name="Satake H."/>
            <person name="Nakayama K."/>
        </authorList>
    </citation>
    <scope>NUCLEOTIDE SEQUENCE</scope>
</reference>
<dbReference type="SUPFAM" id="SSF56672">
    <property type="entry name" value="DNA/RNA polymerases"/>
    <property type="match status" value="1"/>
</dbReference>
<dbReference type="PANTHER" id="PTHR24559">
    <property type="entry name" value="TRANSPOSON TY3-I GAG-POL POLYPROTEIN"/>
    <property type="match status" value="1"/>
</dbReference>
<proteinExistence type="predicted"/>